<dbReference type="PANTHER" id="PTHR22940">
    <property type="entry name" value="TIMEOUT/TIMELESS-2"/>
    <property type="match status" value="1"/>
</dbReference>
<feature type="compositionally biased region" description="Polar residues" evidence="4">
    <location>
        <begin position="1145"/>
        <end position="1154"/>
    </location>
</feature>
<dbReference type="PANTHER" id="PTHR22940:SF4">
    <property type="entry name" value="PROTEIN TIMELESS HOMOLOG"/>
    <property type="match status" value="1"/>
</dbReference>
<accession>A0A565BKD3</accession>
<feature type="domain" description="Timeless N-terminal" evidence="5">
    <location>
        <begin position="39"/>
        <end position="297"/>
    </location>
</feature>
<comment type="caution">
    <text evidence="6">The sequence shown here is derived from an EMBL/GenBank/DDBJ whole genome shotgun (WGS) entry which is preliminary data.</text>
</comment>
<sequence>MDVEERISTKKKMDLEGLSVICSDLGVPEEDDNRRRIGYSKSDYCLDNLKDLLRFLRRDDPESREVFKQVCAWNIVSKDLIPIIEHYQDEHNLVLNAVKVLVFLTMPIEPDSDDIPQQIEYLWGLKSAITFSNIVAVIVSLLEAPLENLESDVFNEEDWKLVQLVLTLFKNLLAIHDISPLQKAGESTCYFLSLRDQFLQLLSRENVMDIFLVITQTIEGSNSLLRHDNLLLLEIYHYILLGQDMELIAKAPEKLDQGKNASVDSLKKLMEEEEVKKKLARLHNMNQRHSQFGGTFTRITMGGSKAVLKGIPSATESTTLNPHKGRGATEKIVWEHGPMSVTNDIVLKLLHDFINQFMSGGYNVLMQSVCEDIEKEHPSIQNSDIVTFFQVAQAVTSFQFHKSLASNQATGTEETSELSTDQNAGGNFSKSDICAPIAATINDRMFSLVISKWRYAFDGLKETKDFKFLSAAGSLLKTMLCLLDLVLRLLPEDSREAFTVRILLYKLFYDQTDQGMCQFILNLVRSFDTHKQPKSELGDLVESIHIIVGLMENLQGRGTLRVSKKSRKARKKKPMRNKEATVHELSENHPSTSNEASTAKSIPMVNSKVSTEDGPMDVPPNNPGDSNLGIEADETQQTHSPKSNHVVDDLSCGTDDSSDGEEQTATDEVDFKVSTFISAFASNSIIQNICWLLKFYKSNPKQTNHHIISILRRITKDLELSPMLYQLSLLITFHKILDEQKACPCKDYENIVSFLTELVRSMLKKMKSQPLLFVEILFSKSRKECHYINAEYMLHELGHLRKKMGNQGVSGTEENVSPTEKGWARRNLADALGDDEFDLGISYGQGIQNEDIHIVEDESAGPSKRKRNLVLDADMEIKIKELYDWFKDDRDCSRLIAETLDPDGGISAAQVTNKLKHLGLETRKRLRRGDSSLEASEGKNGNDDPDHLSDRQPLKTRKRVSSFSKEQETLIKELYEKFKDKRRCCYLIANELGSENTYTTAQVSRKLKQLGLRLPGGKKSEAGMTLKDDHDDSSADEPDNETLLAFKDRRSRKTQKTEKHTSSSNEITPEDNTERNEASPHVPTIGEDEDNDRNYISGKSKESPTDVHISDNAPSTSSPEDPNLSSDHELEEDELADSGDDAATITASLTQSPLSRRKLKMVLDVDDDEDD</sequence>
<dbReference type="Pfam" id="PF04821">
    <property type="entry name" value="TIMELESS"/>
    <property type="match status" value="1"/>
</dbReference>
<evidence type="ECO:0000313" key="7">
    <source>
        <dbReference type="Proteomes" id="UP000489600"/>
    </source>
</evidence>
<dbReference type="GO" id="GO:0003677">
    <property type="term" value="F:DNA binding"/>
    <property type="evidence" value="ECO:0007669"/>
    <property type="project" value="TreeGrafter"/>
</dbReference>
<feature type="compositionally biased region" description="Acidic residues" evidence="4">
    <location>
        <begin position="1129"/>
        <end position="1140"/>
    </location>
</feature>
<feature type="compositionally biased region" description="Basic and acidic residues" evidence="4">
    <location>
        <begin position="576"/>
        <end position="587"/>
    </location>
</feature>
<feature type="compositionally biased region" description="Polar residues" evidence="4">
    <location>
        <begin position="588"/>
        <end position="600"/>
    </location>
</feature>
<feature type="region of interest" description="Disordered" evidence="4">
    <location>
        <begin position="1012"/>
        <end position="1155"/>
    </location>
</feature>
<reference evidence="6" key="1">
    <citation type="submission" date="2019-07" db="EMBL/GenBank/DDBJ databases">
        <authorList>
            <person name="Dittberner H."/>
        </authorList>
    </citation>
    <scope>NUCLEOTIDE SEQUENCE [LARGE SCALE GENOMIC DNA]</scope>
</reference>
<keyword evidence="3" id="KW-0131">Cell cycle</keyword>
<organism evidence="6 7">
    <name type="scientific">Arabis nemorensis</name>
    <dbReference type="NCBI Taxonomy" id="586526"/>
    <lineage>
        <taxon>Eukaryota</taxon>
        <taxon>Viridiplantae</taxon>
        <taxon>Streptophyta</taxon>
        <taxon>Embryophyta</taxon>
        <taxon>Tracheophyta</taxon>
        <taxon>Spermatophyta</taxon>
        <taxon>Magnoliopsida</taxon>
        <taxon>eudicotyledons</taxon>
        <taxon>Gunneridae</taxon>
        <taxon>Pentapetalae</taxon>
        <taxon>rosids</taxon>
        <taxon>malvids</taxon>
        <taxon>Brassicales</taxon>
        <taxon>Brassicaceae</taxon>
        <taxon>Arabideae</taxon>
        <taxon>Arabis</taxon>
    </lineage>
</organism>
<keyword evidence="7" id="KW-1185">Reference proteome</keyword>
<evidence type="ECO:0000313" key="6">
    <source>
        <dbReference type="EMBL" id="VVB01648.1"/>
    </source>
</evidence>
<keyword evidence="2" id="KW-0539">Nucleus</keyword>
<feature type="compositionally biased region" description="Basic and acidic residues" evidence="4">
    <location>
        <begin position="926"/>
        <end position="953"/>
    </location>
</feature>
<dbReference type="InterPro" id="IPR044998">
    <property type="entry name" value="Timeless"/>
</dbReference>
<evidence type="ECO:0000256" key="2">
    <source>
        <dbReference type="ARBA" id="ARBA00023242"/>
    </source>
</evidence>
<evidence type="ECO:0000259" key="5">
    <source>
        <dbReference type="Pfam" id="PF04821"/>
    </source>
</evidence>
<dbReference type="OrthoDB" id="310853at2759"/>
<feature type="compositionally biased region" description="Basic residues" evidence="4">
    <location>
        <begin position="562"/>
        <end position="575"/>
    </location>
</feature>
<comment type="subcellular location">
    <subcellularLocation>
        <location evidence="1">Nucleus</location>
    </subcellularLocation>
</comment>
<dbReference type="Proteomes" id="UP000489600">
    <property type="component" value="Unassembled WGS sequence"/>
</dbReference>
<evidence type="ECO:0000256" key="4">
    <source>
        <dbReference type="SAM" id="MobiDB-lite"/>
    </source>
</evidence>
<evidence type="ECO:0000256" key="3">
    <source>
        <dbReference type="ARBA" id="ARBA00023306"/>
    </source>
</evidence>
<feature type="compositionally biased region" description="Acidic residues" evidence="4">
    <location>
        <begin position="656"/>
        <end position="666"/>
    </location>
</feature>
<feature type="compositionally biased region" description="Basic and acidic residues" evidence="4">
    <location>
        <begin position="1099"/>
        <end position="1109"/>
    </location>
</feature>
<evidence type="ECO:0000256" key="1">
    <source>
        <dbReference type="ARBA" id="ARBA00004123"/>
    </source>
</evidence>
<proteinExistence type="predicted"/>
<feature type="compositionally biased region" description="Basic and acidic residues" evidence="4">
    <location>
        <begin position="1018"/>
        <end position="1033"/>
    </location>
</feature>
<gene>
    <name evidence="6" type="ORF">ANE_LOCUS12092</name>
</gene>
<dbReference type="AlphaFoldDB" id="A0A565BKD3"/>
<dbReference type="GO" id="GO:0000076">
    <property type="term" value="P:DNA replication checkpoint signaling"/>
    <property type="evidence" value="ECO:0007669"/>
    <property type="project" value="TreeGrafter"/>
</dbReference>
<protein>
    <recommendedName>
        <fullName evidence="5">Timeless N-terminal domain-containing protein</fullName>
    </recommendedName>
</protein>
<dbReference type="GO" id="GO:0006281">
    <property type="term" value="P:DNA repair"/>
    <property type="evidence" value="ECO:0007669"/>
    <property type="project" value="TreeGrafter"/>
</dbReference>
<feature type="region of interest" description="Disordered" evidence="4">
    <location>
        <begin position="559"/>
        <end position="666"/>
    </location>
</feature>
<dbReference type="InterPro" id="IPR006906">
    <property type="entry name" value="Timeless_N"/>
</dbReference>
<name>A0A565BKD3_9BRAS</name>
<dbReference type="GO" id="GO:0043111">
    <property type="term" value="P:replication fork arrest"/>
    <property type="evidence" value="ECO:0007669"/>
    <property type="project" value="TreeGrafter"/>
</dbReference>
<feature type="region of interest" description="Disordered" evidence="4">
    <location>
        <begin position="926"/>
        <end position="962"/>
    </location>
</feature>
<dbReference type="GO" id="GO:0031298">
    <property type="term" value="C:replication fork protection complex"/>
    <property type="evidence" value="ECO:0007669"/>
    <property type="project" value="TreeGrafter"/>
</dbReference>
<dbReference type="EMBL" id="CABITT030000004">
    <property type="protein sequence ID" value="VVB01648.1"/>
    <property type="molecule type" value="Genomic_DNA"/>
</dbReference>